<reference evidence="1 2" key="1">
    <citation type="submission" date="2021-06" db="EMBL/GenBank/DDBJ databases">
        <authorList>
            <person name="Palmer J.M."/>
        </authorList>
    </citation>
    <scope>NUCLEOTIDE SEQUENCE [LARGE SCALE GENOMIC DNA]</scope>
    <source>
        <strain evidence="1 2">XC_2019</strain>
        <tissue evidence="1">Muscle</tissue>
    </source>
</reference>
<keyword evidence="2" id="KW-1185">Reference proteome</keyword>
<evidence type="ECO:0000313" key="1">
    <source>
        <dbReference type="EMBL" id="MEQ2190800.1"/>
    </source>
</evidence>
<protein>
    <submittedName>
        <fullName evidence="1">Uncharacterized protein</fullName>
    </submittedName>
</protein>
<name>A0ABV0Q4R9_9TELE</name>
<sequence>MNKARFSLNDVISLTTKGMPFPHQRLRFWIIFHIPSPLQHWASAFPPCNMFFFPKQTKKKQCDSQFINSSLSHHQLLFDSQKEISTAWHSASAGLHINQPCAPGVMVGVDWSACVNDAQQIS</sequence>
<comment type="caution">
    <text evidence="1">The sequence shown here is derived from an EMBL/GenBank/DDBJ whole genome shotgun (WGS) entry which is preliminary data.</text>
</comment>
<evidence type="ECO:0000313" key="2">
    <source>
        <dbReference type="Proteomes" id="UP001434883"/>
    </source>
</evidence>
<gene>
    <name evidence="1" type="ORF">XENOCAPTIV_010624</name>
</gene>
<proteinExistence type="predicted"/>
<dbReference type="EMBL" id="JAHRIN010000229">
    <property type="protein sequence ID" value="MEQ2190800.1"/>
    <property type="molecule type" value="Genomic_DNA"/>
</dbReference>
<accession>A0ABV0Q4R9</accession>
<dbReference type="Proteomes" id="UP001434883">
    <property type="component" value="Unassembled WGS sequence"/>
</dbReference>
<organism evidence="1 2">
    <name type="scientific">Xenoophorus captivus</name>
    <dbReference type="NCBI Taxonomy" id="1517983"/>
    <lineage>
        <taxon>Eukaryota</taxon>
        <taxon>Metazoa</taxon>
        <taxon>Chordata</taxon>
        <taxon>Craniata</taxon>
        <taxon>Vertebrata</taxon>
        <taxon>Euteleostomi</taxon>
        <taxon>Actinopterygii</taxon>
        <taxon>Neopterygii</taxon>
        <taxon>Teleostei</taxon>
        <taxon>Neoteleostei</taxon>
        <taxon>Acanthomorphata</taxon>
        <taxon>Ovalentaria</taxon>
        <taxon>Atherinomorphae</taxon>
        <taxon>Cyprinodontiformes</taxon>
        <taxon>Goodeidae</taxon>
        <taxon>Xenoophorus</taxon>
    </lineage>
</organism>